<dbReference type="AlphaFoldDB" id="A0AAN4Z7Q3"/>
<proteinExistence type="predicted"/>
<organism evidence="1 2">
    <name type="scientific">Pristionchus mayeri</name>
    <dbReference type="NCBI Taxonomy" id="1317129"/>
    <lineage>
        <taxon>Eukaryota</taxon>
        <taxon>Metazoa</taxon>
        <taxon>Ecdysozoa</taxon>
        <taxon>Nematoda</taxon>
        <taxon>Chromadorea</taxon>
        <taxon>Rhabditida</taxon>
        <taxon>Rhabditina</taxon>
        <taxon>Diplogasteromorpha</taxon>
        <taxon>Diplogasteroidea</taxon>
        <taxon>Neodiplogasteridae</taxon>
        <taxon>Pristionchus</taxon>
    </lineage>
</organism>
<evidence type="ECO:0000313" key="2">
    <source>
        <dbReference type="Proteomes" id="UP001328107"/>
    </source>
</evidence>
<keyword evidence="2" id="KW-1185">Reference proteome</keyword>
<comment type="caution">
    <text evidence="1">The sequence shown here is derived from an EMBL/GenBank/DDBJ whole genome shotgun (WGS) entry which is preliminary data.</text>
</comment>
<feature type="non-terminal residue" evidence="1">
    <location>
        <position position="262"/>
    </location>
</feature>
<name>A0AAN4Z7Q3_9BILA</name>
<protein>
    <submittedName>
        <fullName evidence="1">Uncharacterized protein</fullName>
    </submittedName>
</protein>
<gene>
    <name evidence="1" type="ORF">PMAYCL1PPCAC_02950</name>
</gene>
<dbReference type="Proteomes" id="UP001328107">
    <property type="component" value="Unassembled WGS sequence"/>
</dbReference>
<accession>A0AAN4Z7Q3</accession>
<reference evidence="2" key="1">
    <citation type="submission" date="2022-10" db="EMBL/GenBank/DDBJ databases">
        <title>Genome assembly of Pristionchus species.</title>
        <authorList>
            <person name="Yoshida K."/>
            <person name="Sommer R.J."/>
        </authorList>
    </citation>
    <scope>NUCLEOTIDE SEQUENCE [LARGE SCALE GENOMIC DNA]</scope>
    <source>
        <strain evidence="2">RS5460</strain>
    </source>
</reference>
<dbReference type="EMBL" id="BTRK01000001">
    <property type="protein sequence ID" value="GMR32755.1"/>
    <property type="molecule type" value="Genomic_DNA"/>
</dbReference>
<feature type="non-terminal residue" evidence="1">
    <location>
        <position position="1"/>
    </location>
</feature>
<sequence>IVRREQKRFVKDVDALLRFELKKNTEYVDIIPAIKTRQAIRMIANDLLKELDRLKEDGQLNEYSVWRHLLQKLRAHAERVIRVPPLTVSDWLHTVPWIKQICNEVNRNKLVDELVKSMHKEDGTLNLTTFKPHAHILTNGHGLFFVQDGVCKVREWIVGRRINDPNCKPWDHQSYIQQGQIIGERNLLLIGRNFSEKFHVKWPKIRYDSVTPLRGVWIPEERIRDILYKKEYLSIRPFLAERLQLLWMLTEIKHLERQFDVM</sequence>
<evidence type="ECO:0000313" key="1">
    <source>
        <dbReference type="EMBL" id="GMR32755.1"/>
    </source>
</evidence>